<keyword evidence="4" id="KW-1185">Reference proteome</keyword>
<accession>A0A934RPM2</accession>
<sequence length="389" mass="42890">MVELDLSHNRIEEAGSLRQLTGLQQLFLTGNLLKEDGGFLALPEISHLSLGHNEIHFLSSSELSPSLVSLDVTYNDLDLTKGGATKNLIDAHRKRTRIRYVPQSDPLIEDSYLEMAIRKHRKKPWSSLSPEDLAGMKKLDVRGQPIRSLRGLEYANNLIFLNLFETRVEDLSPLAGMTKLRTLNIGGTRPVSLEPLRSCSSLQGLHMPSVRGINLEELGTLPHLEHFRLSGHEGEDLGFLSGFPNLSQLMLENVPVRDLSVLGQLPKLTKVNLNGVLAEDFSVLGGLKKLKSLNLSKTSGLREVSWLGQLPQLEILSVTRTGLKDFSFLSKLPAIREIHADKTGVVDLSPFAASRTLEVLSLVGNGITSLEGLEQCHNLRTLRGCPTGR</sequence>
<reference evidence="3" key="1">
    <citation type="submission" date="2021-01" db="EMBL/GenBank/DDBJ databases">
        <title>Modified the classification status of verrucomicrobia.</title>
        <authorList>
            <person name="Feng X."/>
        </authorList>
    </citation>
    <scope>NUCLEOTIDE SEQUENCE</scope>
    <source>
        <strain evidence="3">KCTC 12986</strain>
    </source>
</reference>
<dbReference type="Gene3D" id="3.80.10.10">
    <property type="entry name" value="Ribonuclease Inhibitor"/>
    <property type="match status" value="2"/>
</dbReference>
<comment type="caution">
    <text evidence="3">The sequence shown here is derived from an EMBL/GenBank/DDBJ whole genome shotgun (WGS) entry which is preliminary data.</text>
</comment>
<dbReference type="SUPFAM" id="SSF52058">
    <property type="entry name" value="L domain-like"/>
    <property type="match status" value="2"/>
</dbReference>
<dbReference type="InterPro" id="IPR032675">
    <property type="entry name" value="LRR_dom_sf"/>
</dbReference>
<dbReference type="PANTHER" id="PTHR46652">
    <property type="entry name" value="LEUCINE-RICH REPEAT AND IQ DOMAIN-CONTAINING PROTEIN 1-RELATED"/>
    <property type="match status" value="1"/>
</dbReference>
<dbReference type="Proteomes" id="UP000604083">
    <property type="component" value="Unassembled WGS sequence"/>
</dbReference>
<proteinExistence type="predicted"/>
<organism evidence="3 4">
    <name type="scientific">Roseibacillus ishigakijimensis</name>
    <dbReference type="NCBI Taxonomy" id="454146"/>
    <lineage>
        <taxon>Bacteria</taxon>
        <taxon>Pseudomonadati</taxon>
        <taxon>Verrucomicrobiota</taxon>
        <taxon>Verrucomicrobiia</taxon>
        <taxon>Verrucomicrobiales</taxon>
        <taxon>Verrucomicrobiaceae</taxon>
        <taxon>Roseibacillus</taxon>
    </lineage>
</organism>
<evidence type="ECO:0008006" key="5">
    <source>
        <dbReference type="Google" id="ProtNLM"/>
    </source>
</evidence>
<gene>
    <name evidence="3" type="ORF">JIN78_16685</name>
</gene>
<dbReference type="InterPro" id="IPR050836">
    <property type="entry name" value="SDS22/Internalin_LRR"/>
</dbReference>
<keyword evidence="2" id="KW-0677">Repeat</keyword>
<evidence type="ECO:0000313" key="4">
    <source>
        <dbReference type="Proteomes" id="UP000604083"/>
    </source>
</evidence>
<keyword evidence="1" id="KW-0433">Leucine-rich repeat</keyword>
<name>A0A934RPM2_9BACT</name>
<dbReference type="EMBL" id="JAENIO010000097">
    <property type="protein sequence ID" value="MBK1835702.1"/>
    <property type="molecule type" value="Genomic_DNA"/>
</dbReference>
<dbReference type="PROSITE" id="PS51450">
    <property type="entry name" value="LRR"/>
    <property type="match status" value="1"/>
</dbReference>
<dbReference type="PANTHER" id="PTHR46652:SF3">
    <property type="entry name" value="LEUCINE-RICH REPEAT-CONTAINING PROTEIN 9"/>
    <property type="match status" value="1"/>
</dbReference>
<dbReference type="RefSeq" id="WP_200393139.1">
    <property type="nucleotide sequence ID" value="NZ_JAENIO010000097.1"/>
</dbReference>
<dbReference type="InterPro" id="IPR001611">
    <property type="entry name" value="Leu-rich_rpt"/>
</dbReference>
<evidence type="ECO:0000256" key="2">
    <source>
        <dbReference type="ARBA" id="ARBA00022737"/>
    </source>
</evidence>
<protein>
    <recommendedName>
        <fullName evidence="5">Leucine-rich repeat domain-containing protein</fullName>
    </recommendedName>
</protein>
<evidence type="ECO:0000313" key="3">
    <source>
        <dbReference type="EMBL" id="MBK1835702.1"/>
    </source>
</evidence>
<evidence type="ECO:0000256" key="1">
    <source>
        <dbReference type="ARBA" id="ARBA00022614"/>
    </source>
</evidence>
<dbReference type="AlphaFoldDB" id="A0A934RPM2"/>